<sequence>MSFIIIRLLQAFEGFELDESMGGKFCPKLTLTFYAGGGIWIKAKEAGEIEEV</sequence>
<dbReference type="STRING" id="47428.A0A284QMX8"/>
<accession>A0A284QMX8</accession>
<dbReference type="AlphaFoldDB" id="A0A284QMX8"/>
<name>A0A284QMX8_ARMOS</name>
<evidence type="ECO:0000313" key="1">
    <source>
        <dbReference type="EMBL" id="SJK97813.1"/>
    </source>
</evidence>
<protein>
    <submittedName>
        <fullName evidence="1">Uncharacterized protein</fullName>
    </submittedName>
</protein>
<dbReference type="Proteomes" id="UP000219338">
    <property type="component" value="Unassembled WGS sequence"/>
</dbReference>
<dbReference type="OrthoDB" id="1470350at2759"/>
<organism evidence="1 2">
    <name type="scientific">Armillaria ostoyae</name>
    <name type="common">Armillaria root rot fungus</name>
    <dbReference type="NCBI Taxonomy" id="47428"/>
    <lineage>
        <taxon>Eukaryota</taxon>
        <taxon>Fungi</taxon>
        <taxon>Dikarya</taxon>
        <taxon>Basidiomycota</taxon>
        <taxon>Agaricomycotina</taxon>
        <taxon>Agaricomycetes</taxon>
        <taxon>Agaricomycetidae</taxon>
        <taxon>Agaricales</taxon>
        <taxon>Marasmiineae</taxon>
        <taxon>Physalacriaceae</taxon>
        <taxon>Armillaria</taxon>
    </lineage>
</organism>
<evidence type="ECO:0000313" key="2">
    <source>
        <dbReference type="Proteomes" id="UP000219338"/>
    </source>
</evidence>
<gene>
    <name evidence="1" type="ORF">ARMOST_01068</name>
</gene>
<reference evidence="2" key="1">
    <citation type="journal article" date="2017" name="Nat. Ecol. Evol.">
        <title>Genome expansion and lineage-specific genetic innovations in the forest pathogenic fungi Armillaria.</title>
        <authorList>
            <person name="Sipos G."/>
            <person name="Prasanna A.N."/>
            <person name="Walter M.C."/>
            <person name="O'Connor E."/>
            <person name="Balint B."/>
            <person name="Krizsan K."/>
            <person name="Kiss B."/>
            <person name="Hess J."/>
            <person name="Varga T."/>
            <person name="Slot J."/>
            <person name="Riley R."/>
            <person name="Boka B."/>
            <person name="Rigling D."/>
            <person name="Barry K."/>
            <person name="Lee J."/>
            <person name="Mihaltcheva S."/>
            <person name="LaButti K."/>
            <person name="Lipzen A."/>
            <person name="Waldron R."/>
            <person name="Moloney N.M."/>
            <person name="Sperisen C."/>
            <person name="Kredics L."/>
            <person name="Vagvoelgyi C."/>
            <person name="Patrignani A."/>
            <person name="Fitzpatrick D."/>
            <person name="Nagy I."/>
            <person name="Doyle S."/>
            <person name="Anderson J.B."/>
            <person name="Grigoriev I.V."/>
            <person name="Gueldener U."/>
            <person name="Muensterkoetter M."/>
            <person name="Nagy L.G."/>
        </authorList>
    </citation>
    <scope>NUCLEOTIDE SEQUENCE [LARGE SCALE GENOMIC DNA]</scope>
    <source>
        <strain evidence="2">C18/9</strain>
    </source>
</reference>
<dbReference type="EMBL" id="FUEG01000001">
    <property type="protein sequence ID" value="SJK97813.1"/>
    <property type="molecule type" value="Genomic_DNA"/>
</dbReference>
<proteinExistence type="predicted"/>
<keyword evidence="2" id="KW-1185">Reference proteome</keyword>